<name>A0A6I4IZE0_9SPHN</name>
<evidence type="ECO:0000313" key="3">
    <source>
        <dbReference type="Proteomes" id="UP000441389"/>
    </source>
</evidence>
<comment type="caution">
    <text evidence="2">The sequence shown here is derived from an EMBL/GenBank/DDBJ whole genome shotgun (WGS) entry which is preliminary data.</text>
</comment>
<dbReference type="InterPro" id="IPR056975">
    <property type="entry name" value="HTH_73"/>
</dbReference>
<accession>A0A6I4IZE0</accession>
<organism evidence="2 3">
    <name type="scientific">Sphingomonas horti</name>
    <dbReference type="NCBI Taxonomy" id="2682842"/>
    <lineage>
        <taxon>Bacteria</taxon>
        <taxon>Pseudomonadati</taxon>
        <taxon>Pseudomonadota</taxon>
        <taxon>Alphaproteobacteria</taxon>
        <taxon>Sphingomonadales</taxon>
        <taxon>Sphingomonadaceae</taxon>
        <taxon>Sphingomonas</taxon>
    </lineage>
</organism>
<dbReference type="Proteomes" id="UP000441389">
    <property type="component" value="Unassembled WGS sequence"/>
</dbReference>
<proteinExistence type="predicted"/>
<protein>
    <recommendedName>
        <fullName evidence="1">HTH-like domain-containing protein</fullName>
    </recommendedName>
</protein>
<keyword evidence="3" id="KW-1185">Reference proteome</keyword>
<sequence>MSNLSNKINILGGKLRELHRSFPAGEKTTAIHLFGIKYSDEMLDLTRADLDKVSEAAGLKPIYGLELRKMIKLGKYVMPK</sequence>
<evidence type="ECO:0000259" key="1">
    <source>
        <dbReference type="Pfam" id="PF24718"/>
    </source>
</evidence>
<evidence type="ECO:0000313" key="2">
    <source>
        <dbReference type="EMBL" id="MVO77436.1"/>
    </source>
</evidence>
<gene>
    <name evidence="2" type="ORF">GON01_05715</name>
</gene>
<dbReference type="EMBL" id="WQMS01000006">
    <property type="protein sequence ID" value="MVO77436.1"/>
    <property type="molecule type" value="Genomic_DNA"/>
</dbReference>
<feature type="domain" description="HTH-like" evidence="1">
    <location>
        <begin position="8"/>
        <end position="80"/>
    </location>
</feature>
<reference evidence="2 3" key="1">
    <citation type="submission" date="2019-12" db="EMBL/GenBank/DDBJ databases">
        <authorList>
            <person name="Huq M.A."/>
        </authorList>
    </citation>
    <scope>NUCLEOTIDE SEQUENCE [LARGE SCALE GENOMIC DNA]</scope>
    <source>
        <strain evidence="2 3">MAH-20</strain>
    </source>
</reference>
<dbReference type="AlphaFoldDB" id="A0A6I4IZE0"/>
<dbReference type="RefSeq" id="WP_157026371.1">
    <property type="nucleotide sequence ID" value="NZ_WQMS01000006.1"/>
</dbReference>
<dbReference type="Pfam" id="PF24718">
    <property type="entry name" value="HTH_73"/>
    <property type="match status" value="1"/>
</dbReference>